<evidence type="ECO:0000256" key="1">
    <source>
        <dbReference type="ARBA" id="ARBA00004479"/>
    </source>
</evidence>
<keyword evidence="5 20" id="KW-0812">Transmembrane</keyword>
<comment type="catalytic activity">
    <reaction evidence="16 18">
        <text>L-threonyl-[protein] + ATP = O-phospho-L-threonyl-[protein] + ADP + H(+)</text>
        <dbReference type="Rhea" id="RHEA:46608"/>
        <dbReference type="Rhea" id="RHEA-COMP:11060"/>
        <dbReference type="Rhea" id="RHEA-COMP:11605"/>
        <dbReference type="ChEBI" id="CHEBI:15378"/>
        <dbReference type="ChEBI" id="CHEBI:30013"/>
        <dbReference type="ChEBI" id="CHEBI:30616"/>
        <dbReference type="ChEBI" id="CHEBI:61977"/>
        <dbReference type="ChEBI" id="CHEBI:456216"/>
        <dbReference type="EC" id="2.7.11.1"/>
    </reaction>
</comment>
<dbReference type="InterPro" id="IPR011009">
    <property type="entry name" value="Kinase-like_dom_sf"/>
</dbReference>
<evidence type="ECO:0000256" key="17">
    <source>
        <dbReference type="ARBA" id="ARBA00048679"/>
    </source>
</evidence>
<dbReference type="Pfam" id="PF00069">
    <property type="entry name" value="Pkinase"/>
    <property type="match status" value="1"/>
</dbReference>
<dbReference type="STRING" id="56857.A0A200Q8X0"/>
<reference evidence="25 26" key="1">
    <citation type="journal article" date="2017" name="Mol. Plant">
        <title>The Genome of Medicinal Plant Macleaya cordata Provides New Insights into Benzylisoquinoline Alkaloids Metabolism.</title>
        <authorList>
            <person name="Liu X."/>
            <person name="Liu Y."/>
            <person name="Huang P."/>
            <person name="Ma Y."/>
            <person name="Qing Z."/>
            <person name="Tang Q."/>
            <person name="Cao H."/>
            <person name="Cheng P."/>
            <person name="Zheng Y."/>
            <person name="Yuan Z."/>
            <person name="Zhou Y."/>
            <person name="Liu J."/>
            <person name="Tang Z."/>
            <person name="Zhuo Y."/>
            <person name="Zhang Y."/>
            <person name="Yu L."/>
            <person name="Huang J."/>
            <person name="Yang P."/>
            <person name="Peng Q."/>
            <person name="Zhang J."/>
            <person name="Jiang W."/>
            <person name="Zhang Z."/>
            <person name="Lin K."/>
            <person name="Ro D.K."/>
            <person name="Chen X."/>
            <person name="Xiong X."/>
            <person name="Shang Y."/>
            <person name="Huang S."/>
            <person name="Zeng J."/>
        </authorList>
    </citation>
    <scope>NUCLEOTIDE SEQUENCE [LARGE SCALE GENOMIC DNA]</scope>
    <source>
        <strain evidence="26">cv. BLH2017</strain>
        <tissue evidence="25">Root</tissue>
    </source>
</reference>
<dbReference type="InterPro" id="IPR017441">
    <property type="entry name" value="Protein_kinase_ATP_BS"/>
</dbReference>
<dbReference type="GO" id="GO:0106310">
    <property type="term" value="F:protein serine kinase activity"/>
    <property type="evidence" value="ECO:0007669"/>
    <property type="project" value="RHEA"/>
</dbReference>
<dbReference type="InterPro" id="IPR008271">
    <property type="entry name" value="Ser/Thr_kinase_AS"/>
</dbReference>
<keyword evidence="26" id="KW-1185">Reference proteome</keyword>
<dbReference type="SUPFAM" id="SSF51110">
    <property type="entry name" value="alpha-D-mannose-specific plant lectins"/>
    <property type="match status" value="2"/>
</dbReference>
<evidence type="ECO:0000256" key="19">
    <source>
        <dbReference type="PROSITE-ProRule" id="PRU10141"/>
    </source>
</evidence>
<feature type="binding site" evidence="19">
    <location>
        <position position="533"/>
    </location>
    <ligand>
        <name>ATP</name>
        <dbReference type="ChEBI" id="CHEBI:30616"/>
    </ligand>
</feature>
<dbReference type="InParanoid" id="A0A200Q8X0"/>
<keyword evidence="4 18" id="KW-0808">Transferase</keyword>
<organism evidence="25 26">
    <name type="scientific">Macleaya cordata</name>
    <name type="common">Five-seeded plume-poppy</name>
    <name type="synonym">Bocconia cordata</name>
    <dbReference type="NCBI Taxonomy" id="56857"/>
    <lineage>
        <taxon>Eukaryota</taxon>
        <taxon>Viridiplantae</taxon>
        <taxon>Streptophyta</taxon>
        <taxon>Embryophyta</taxon>
        <taxon>Tracheophyta</taxon>
        <taxon>Spermatophyta</taxon>
        <taxon>Magnoliopsida</taxon>
        <taxon>Ranunculales</taxon>
        <taxon>Papaveraceae</taxon>
        <taxon>Papaveroideae</taxon>
        <taxon>Macleaya</taxon>
    </lineage>
</organism>
<dbReference type="GO" id="GO:0004674">
    <property type="term" value="F:protein serine/threonine kinase activity"/>
    <property type="evidence" value="ECO:0007669"/>
    <property type="project" value="UniProtKB-KW"/>
</dbReference>
<keyword evidence="13" id="KW-1015">Disulfide bond</keyword>
<dbReference type="InterPro" id="IPR036426">
    <property type="entry name" value="Bulb-type_lectin_dom_sf"/>
</dbReference>
<keyword evidence="12 20" id="KW-0472">Membrane</keyword>
<evidence type="ECO:0000256" key="4">
    <source>
        <dbReference type="ARBA" id="ARBA00022679"/>
    </source>
</evidence>
<dbReference type="Gene3D" id="1.10.510.10">
    <property type="entry name" value="Transferase(Phosphotransferase) domain 1"/>
    <property type="match status" value="1"/>
</dbReference>
<evidence type="ECO:0000259" key="24">
    <source>
        <dbReference type="PROSITE" id="PS50948"/>
    </source>
</evidence>
<dbReference type="Pfam" id="PF01453">
    <property type="entry name" value="B_lectin"/>
    <property type="match status" value="1"/>
</dbReference>
<evidence type="ECO:0000313" key="26">
    <source>
        <dbReference type="Proteomes" id="UP000195402"/>
    </source>
</evidence>
<evidence type="ECO:0000256" key="20">
    <source>
        <dbReference type="SAM" id="Phobius"/>
    </source>
</evidence>
<feature type="signal peptide" evidence="21">
    <location>
        <begin position="1"/>
        <end position="22"/>
    </location>
</feature>
<dbReference type="PIRSF" id="PIRSF000641">
    <property type="entry name" value="SRK"/>
    <property type="match status" value="1"/>
</dbReference>
<protein>
    <recommendedName>
        <fullName evidence="18">Receptor-like serine/threonine-protein kinase</fullName>
        <ecNumber evidence="18">2.7.11.1</ecNumber>
    </recommendedName>
</protein>
<evidence type="ECO:0000256" key="18">
    <source>
        <dbReference type="PIRNR" id="PIRNR000641"/>
    </source>
</evidence>
<dbReference type="PROSITE" id="PS50927">
    <property type="entry name" value="BULB_LECTIN"/>
    <property type="match status" value="2"/>
</dbReference>
<evidence type="ECO:0000256" key="7">
    <source>
        <dbReference type="ARBA" id="ARBA00022734"/>
    </source>
</evidence>
<keyword evidence="11 20" id="KW-1133">Transmembrane helix</keyword>
<feature type="domain" description="Protein kinase" evidence="22">
    <location>
        <begin position="504"/>
        <end position="774"/>
    </location>
</feature>
<dbReference type="FunFam" id="1.10.510.10:FF:000237">
    <property type="entry name" value="G-type lectin S-receptor-like serine/threonine-protein kinase"/>
    <property type="match status" value="1"/>
</dbReference>
<dbReference type="Pfam" id="PF00954">
    <property type="entry name" value="S_locus_glycop"/>
    <property type="match status" value="1"/>
</dbReference>
<dbReference type="EC" id="2.7.11.1" evidence="18"/>
<dbReference type="OMA" id="QYLHEDI"/>
<evidence type="ECO:0000256" key="11">
    <source>
        <dbReference type="ARBA" id="ARBA00022989"/>
    </source>
</evidence>
<evidence type="ECO:0000256" key="10">
    <source>
        <dbReference type="ARBA" id="ARBA00022840"/>
    </source>
</evidence>
<dbReference type="SMART" id="SM00220">
    <property type="entry name" value="S_TKc"/>
    <property type="match status" value="1"/>
</dbReference>
<dbReference type="GO" id="GO:0030246">
    <property type="term" value="F:carbohydrate binding"/>
    <property type="evidence" value="ECO:0007669"/>
    <property type="project" value="UniProtKB-KW"/>
</dbReference>
<evidence type="ECO:0000256" key="13">
    <source>
        <dbReference type="ARBA" id="ARBA00023157"/>
    </source>
</evidence>
<dbReference type="SMART" id="SM00108">
    <property type="entry name" value="B_lectin"/>
    <property type="match status" value="2"/>
</dbReference>
<dbReference type="PROSITE" id="PS50948">
    <property type="entry name" value="PAN"/>
    <property type="match status" value="1"/>
</dbReference>
<proteinExistence type="inferred from homology"/>
<keyword evidence="3" id="KW-0245">EGF-like domain</keyword>
<dbReference type="PANTHER" id="PTHR47976:SF7">
    <property type="entry name" value="RECEPTOR-LIKE SERINE_THREONINE-PROTEIN KINASE"/>
    <property type="match status" value="1"/>
</dbReference>
<dbReference type="InterPro" id="IPR000719">
    <property type="entry name" value="Prot_kinase_dom"/>
</dbReference>
<dbReference type="PROSITE" id="PS50011">
    <property type="entry name" value="PROTEIN_KINASE_DOM"/>
    <property type="match status" value="1"/>
</dbReference>
<dbReference type="GO" id="GO:0016020">
    <property type="term" value="C:membrane"/>
    <property type="evidence" value="ECO:0007669"/>
    <property type="project" value="UniProtKB-SubCell"/>
</dbReference>
<dbReference type="InterPro" id="IPR001480">
    <property type="entry name" value="Bulb-type_lectin_dom"/>
</dbReference>
<dbReference type="InterPro" id="IPR024171">
    <property type="entry name" value="SRK-like_kinase"/>
</dbReference>
<feature type="transmembrane region" description="Helical" evidence="20">
    <location>
        <begin position="442"/>
        <end position="467"/>
    </location>
</feature>
<feature type="domain" description="Apple" evidence="24">
    <location>
        <begin position="336"/>
        <end position="418"/>
    </location>
</feature>
<evidence type="ECO:0000256" key="6">
    <source>
        <dbReference type="ARBA" id="ARBA00022729"/>
    </source>
</evidence>
<evidence type="ECO:0000259" key="22">
    <source>
        <dbReference type="PROSITE" id="PS50011"/>
    </source>
</evidence>
<keyword evidence="9 18" id="KW-0418">Kinase</keyword>
<dbReference type="Gene3D" id="2.90.10.10">
    <property type="entry name" value="Bulb-type lectin domain"/>
    <property type="match status" value="2"/>
</dbReference>
<keyword evidence="6 21" id="KW-0732">Signal</keyword>
<keyword evidence="2 18" id="KW-0723">Serine/threonine-protein kinase</keyword>
<evidence type="ECO:0000256" key="12">
    <source>
        <dbReference type="ARBA" id="ARBA00023136"/>
    </source>
</evidence>
<evidence type="ECO:0000313" key="25">
    <source>
        <dbReference type="EMBL" id="OVA06900.1"/>
    </source>
</evidence>
<dbReference type="CDD" id="cd00028">
    <property type="entry name" value="B_lectin"/>
    <property type="match status" value="1"/>
</dbReference>
<comment type="similarity">
    <text evidence="18">Belongs to the protein kinase superfamily. Ser/Thr protein kinase family.</text>
</comment>
<dbReference type="PROSITE" id="PS00107">
    <property type="entry name" value="PROTEIN_KINASE_ATP"/>
    <property type="match status" value="1"/>
</dbReference>
<dbReference type="EMBL" id="MVGT01002683">
    <property type="protein sequence ID" value="OVA06900.1"/>
    <property type="molecule type" value="Genomic_DNA"/>
</dbReference>
<accession>A0A200Q8X0</accession>
<gene>
    <name evidence="25" type="ORF">BVC80_8871g19</name>
</gene>
<keyword evidence="15" id="KW-0325">Glycoprotein</keyword>
<comment type="caution">
    <text evidence="25">The sequence shown here is derived from an EMBL/GenBank/DDBJ whole genome shotgun (WGS) entry which is preliminary data.</text>
</comment>
<evidence type="ECO:0000256" key="3">
    <source>
        <dbReference type="ARBA" id="ARBA00022536"/>
    </source>
</evidence>
<dbReference type="GO" id="GO:0048544">
    <property type="term" value="P:recognition of pollen"/>
    <property type="evidence" value="ECO:0007669"/>
    <property type="project" value="InterPro"/>
</dbReference>
<dbReference type="InterPro" id="IPR000858">
    <property type="entry name" value="S_locus_glycoprot_dom"/>
</dbReference>
<dbReference type="AlphaFoldDB" id="A0A200Q8X0"/>
<dbReference type="Gene3D" id="3.30.200.20">
    <property type="entry name" value="Phosphorylase Kinase, domain 1"/>
    <property type="match status" value="1"/>
</dbReference>
<evidence type="ECO:0000256" key="14">
    <source>
        <dbReference type="ARBA" id="ARBA00023170"/>
    </source>
</evidence>
<evidence type="ECO:0000256" key="21">
    <source>
        <dbReference type="SAM" id="SignalP"/>
    </source>
</evidence>
<dbReference type="FunFam" id="2.90.10.10:FF:000013">
    <property type="entry name" value="G-type lectin S-receptor-like serine/threonine-protein kinase LECRK1"/>
    <property type="match status" value="1"/>
</dbReference>
<keyword evidence="14" id="KW-0675">Receptor</keyword>
<comment type="catalytic activity">
    <reaction evidence="17 18">
        <text>L-seryl-[protein] + ATP = O-phospho-L-seryl-[protein] + ADP + H(+)</text>
        <dbReference type="Rhea" id="RHEA:17989"/>
        <dbReference type="Rhea" id="RHEA-COMP:9863"/>
        <dbReference type="Rhea" id="RHEA-COMP:11604"/>
        <dbReference type="ChEBI" id="CHEBI:15378"/>
        <dbReference type="ChEBI" id="CHEBI:29999"/>
        <dbReference type="ChEBI" id="CHEBI:30616"/>
        <dbReference type="ChEBI" id="CHEBI:83421"/>
        <dbReference type="ChEBI" id="CHEBI:456216"/>
        <dbReference type="EC" id="2.7.11.1"/>
    </reaction>
</comment>
<feature type="domain" description="Bulb-type lectin" evidence="23">
    <location>
        <begin position="30"/>
        <end position="146"/>
    </location>
</feature>
<dbReference type="Proteomes" id="UP000195402">
    <property type="component" value="Unassembled WGS sequence"/>
</dbReference>
<dbReference type="PROSITE" id="PS00108">
    <property type="entry name" value="PROTEIN_KINASE_ST"/>
    <property type="match status" value="1"/>
</dbReference>
<dbReference type="FunFam" id="2.90.10.10:FF:000026">
    <property type="entry name" value="Serine/threonine-protein kinase"/>
    <property type="match status" value="1"/>
</dbReference>
<sequence>MAASIFLFLLLLSVFSTVVVTAQQRNSNITLGSSLSPTINTTSWLSSSGRFAFGFYQEGNNFAVGIWLAGIPQKTVVWTANQDDPHVPSNVTLLLTTNGGLSLRTAQGQDRSISDNPGQVSSASMLDTGNFVLYNSKLEIIWQSFDSPTNTILQGQRLMAGGELFSSVSEIEHSKGRFQLRMQTDGNLVQYPAEPPNTIPNAYWASGTNGAGDNVTLNLDDDGRLYLLNSTAFNIKTVMSTSNRRLPTNGTIFYRMTLDVDGIFRLYSHTLDRNSNWSIEQESSINKCDPKGACGLNSYCTLMDQNPVCICLPGFSLINQGENTKGCMRDENVENCGSKKKQFDYRMSTLENTEWEDINPYSSVTSNSKEECGNACLLDCNCEAAMFENQLCKKQRLPLRYGKRTLGGSRTAFIKVGAPTNNKDTTETAKEVSKERKKDLTLYFLIAGVSFGACVFIFIGISGILFYRHRALVYQKISEQRNIGLTEEMSLQSFTYDELEKATDGFKEEVGRGSFGTVFKGALSNSQRLVAVKRLQRMVDEGEREFRTEMRAIGRTHHKNLVQLLGYCHEGSQRLLVYEYMSNGSLADFLFKVEQCPNWNERVETALNIARGILYLHEECETQIIHCDIKPQNILIDEYGCAKIADFGLAKLLKPDQTKTFTGIRGTRGYVAPEWHRNLPITVKADVYSFGIVLMEIVCCRKSLDMELAEDEVVLVDWVCQCFDANELGKLVTNEEVDMRRFERMVRVALWCIQDEPSLRPSMKKVVLMLEGTIDIPTPPSLTSFLSSI</sequence>
<evidence type="ECO:0000256" key="16">
    <source>
        <dbReference type="ARBA" id="ARBA00047899"/>
    </source>
</evidence>
<keyword evidence="8 18" id="KW-0547">Nucleotide-binding</keyword>
<comment type="subcellular location">
    <subcellularLocation>
        <location evidence="1">Membrane</location>
        <topology evidence="1">Single-pass type I membrane protein</topology>
    </subcellularLocation>
</comment>
<keyword evidence="7" id="KW-0430">Lectin</keyword>
<evidence type="ECO:0000256" key="15">
    <source>
        <dbReference type="ARBA" id="ARBA00023180"/>
    </source>
</evidence>
<dbReference type="SUPFAM" id="SSF56112">
    <property type="entry name" value="Protein kinase-like (PK-like)"/>
    <property type="match status" value="1"/>
</dbReference>
<dbReference type="OrthoDB" id="758220at2759"/>
<dbReference type="CDD" id="cd14066">
    <property type="entry name" value="STKc_IRAK"/>
    <property type="match status" value="1"/>
</dbReference>
<evidence type="ECO:0000259" key="23">
    <source>
        <dbReference type="PROSITE" id="PS50927"/>
    </source>
</evidence>
<evidence type="ECO:0000256" key="2">
    <source>
        <dbReference type="ARBA" id="ARBA00022527"/>
    </source>
</evidence>
<dbReference type="FunFam" id="3.30.200.20:FF:000059">
    <property type="entry name" value="S-receptor-like serine/threonine-protein kinase"/>
    <property type="match status" value="1"/>
</dbReference>
<evidence type="ECO:0000256" key="5">
    <source>
        <dbReference type="ARBA" id="ARBA00022692"/>
    </source>
</evidence>
<name>A0A200Q8X0_MACCD</name>
<evidence type="ECO:0000256" key="8">
    <source>
        <dbReference type="ARBA" id="ARBA00022741"/>
    </source>
</evidence>
<dbReference type="GO" id="GO:0005524">
    <property type="term" value="F:ATP binding"/>
    <property type="evidence" value="ECO:0007669"/>
    <property type="project" value="UniProtKB-UniRule"/>
</dbReference>
<evidence type="ECO:0000256" key="9">
    <source>
        <dbReference type="ARBA" id="ARBA00022777"/>
    </source>
</evidence>
<feature type="chain" id="PRO_5013392556" description="Receptor-like serine/threonine-protein kinase" evidence="21">
    <location>
        <begin position="23"/>
        <end position="789"/>
    </location>
</feature>
<keyword evidence="10 18" id="KW-0067">ATP-binding</keyword>
<dbReference type="InterPro" id="IPR003609">
    <property type="entry name" value="Pan_app"/>
</dbReference>
<dbReference type="PANTHER" id="PTHR47976">
    <property type="entry name" value="G-TYPE LECTIN S-RECEPTOR-LIKE SERINE/THREONINE-PROTEIN KINASE SD2-5"/>
    <property type="match status" value="1"/>
</dbReference>
<dbReference type="InterPro" id="IPR051343">
    <property type="entry name" value="G-type_lectin_kinases/EP1-like"/>
</dbReference>
<feature type="domain" description="Bulb-type lectin" evidence="23">
    <location>
        <begin position="149"/>
        <end position="279"/>
    </location>
</feature>